<gene>
    <name evidence="2" type="ORF">R3P38DRAFT_721709</name>
</gene>
<accession>A0AAV9Z5B4</accession>
<evidence type="ECO:0000313" key="2">
    <source>
        <dbReference type="EMBL" id="KAK6971481.1"/>
    </source>
</evidence>
<keyword evidence="3" id="KW-1185">Reference proteome</keyword>
<proteinExistence type="predicted"/>
<feature type="compositionally biased region" description="Polar residues" evidence="1">
    <location>
        <begin position="188"/>
        <end position="202"/>
    </location>
</feature>
<dbReference type="EMBL" id="JAWWNJ010000211">
    <property type="protein sequence ID" value="KAK6971481.1"/>
    <property type="molecule type" value="Genomic_DNA"/>
</dbReference>
<feature type="region of interest" description="Disordered" evidence="1">
    <location>
        <begin position="182"/>
        <end position="202"/>
    </location>
</feature>
<comment type="caution">
    <text evidence="2">The sequence shown here is derived from an EMBL/GenBank/DDBJ whole genome shotgun (WGS) entry which is preliminary data.</text>
</comment>
<name>A0AAV9Z5B4_9AGAR</name>
<evidence type="ECO:0000256" key="1">
    <source>
        <dbReference type="SAM" id="MobiDB-lite"/>
    </source>
</evidence>
<sequence length="202" mass="23163">MSFAFGDADGRTVRRKQVRHRLTFSFRLFGYIQARRARRVRGVDGTREPYVVVSPLSSRRQSIFTRSGLRAYLGEANILCDSKHNANSPSHKHAIEILNSLCYSLCFCTQRRDECCRTGAGAESCARREWMSEGKGVEVGRAEEGEDTKIREYRRKGEREGSVWERGIIEPLTTLLLSWRRQEPSSRVPDTTYISHTEPFQG</sequence>
<dbReference type="AlphaFoldDB" id="A0AAV9Z5B4"/>
<reference evidence="2 3" key="1">
    <citation type="journal article" date="2024" name="J Genomics">
        <title>Draft genome sequencing and assembly of Favolaschia claudopus CIRM-BRFM 2984 isolated from oak limbs.</title>
        <authorList>
            <person name="Navarro D."/>
            <person name="Drula E."/>
            <person name="Chaduli D."/>
            <person name="Cazenave R."/>
            <person name="Ahrendt S."/>
            <person name="Wang J."/>
            <person name="Lipzen A."/>
            <person name="Daum C."/>
            <person name="Barry K."/>
            <person name="Grigoriev I.V."/>
            <person name="Favel A."/>
            <person name="Rosso M.N."/>
            <person name="Martin F."/>
        </authorList>
    </citation>
    <scope>NUCLEOTIDE SEQUENCE [LARGE SCALE GENOMIC DNA]</scope>
    <source>
        <strain evidence="2 3">CIRM-BRFM 2984</strain>
    </source>
</reference>
<organism evidence="2 3">
    <name type="scientific">Favolaschia claudopus</name>
    <dbReference type="NCBI Taxonomy" id="2862362"/>
    <lineage>
        <taxon>Eukaryota</taxon>
        <taxon>Fungi</taxon>
        <taxon>Dikarya</taxon>
        <taxon>Basidiomycota</taxon>
        <taxon>Agaricomycotina</taxon>
        <taxon>Agaricomycetes</taxon>
        <taxon>Agaricomycetidae</taxon>
        <taxon>Agaricales</taxon>
        <taxon>Marasmiineae</taxon>
        <taxon>Mycenaceae</taxon>
        <taxon>Favolaschia</taxon>
    </lineage>
</organism>
<protein>
    <submittedName>
        <fullName evidence="2">Uncharacterized protein</fullName>
    </submittedName>
</protein>
<evidence type="ECO:0000313" key="3">
    <source>
        <dbReference type="Proteomes" id="UP001362999"/>
    </source>
</evidence>
<dbReference type="Proteomes" id="UP001362999">
    <property type="component" value="Unassembled WGS sequence"/>
</dbReference>